<comment type="caution">
    <text evidence="1">The sequence shown here is derived from an EMBL/GenBank/DDBJ whole genome shotgun (WGS) entry which is preliminary data.</text>
</comment>
<evidence type="ECO:0000313" key="1">
    <source>
        <dbReference type="EMBL" id="CAI2192601.1"/>
    </source>
</evidence>
<gene>
    <name evidence="1" type="ORF">FWILDA_LOCUS15657</name>
</gene>
<sequence length="233" mass="28081">RRCWSNVKKQAYIFTLKNNPTLKQLNLNPLSIAKFFYQNLGERGVEQPFIHPALYLTYREFLKKDHISLFKEEFEVPDITNEMVIHHLENICHRYQRKYKNGETELFTCDLQFKANKLAEKNKVRGMLSRILKKFTEYSAYTLEQLKENDRHFRFISNERQKELVIEKINFEHARHPNLKKKDLSKLDLELKNRVRENKISEGEVFQVLEKPSKFEVINRCEKMDLKNLTKED</sequence>
<accession>A0A9W4T599</accession>
<feature type="non-terminal residue" evidence="1">
    <location>
        <position position="1"/>
    </location>
</feature>
<dbReference type="Proteomes" id="UP001153678">
    <property type="component" value="Unassembled WGS sequence"/>
</dbReference>
<reference evidence="1" key="1">
    <citation type="submission" date="2022-08" db="EMBL/GenBank/DDBJ databases">
        <authorList>
            <person name="Kallberg Y."/>
            <person name="Tangrot J."/>
            <person name="Rosling A."/>
        </authorList>
    </citation>
    <scope>NUCLEOTIDE SEQUENCE</scope>
    <source>
        <strain evidence="1">Wild A</strain>
    </source>
</reference>
<proteinExistence type="predicted"/>
<keyword evidence="2" id="KW-1185">Reference proteome</keyword>
<dbReference type="OrthoDB" id="2488300at2759"/>
<dbReference type="EMBL" id="CAMKVN010008526">
    <property type="protein sequence ID" value="CAI2192601.1"/>
    <property type="molecule type" value="Genomic_DNA"/>
</dbReference>
<organism evidence="1 2">
    <name type="scientific">Funneliformis geosporum</name>
    <dbReference type="NCBI Taxonomy" id="1117311"/>
    <lineage>
        <taxon>Eukaryota</taxon>
        <taxon>Fungi</taxon>
        <taxon>Fungi incertae sedis</taxon>
        <taxon>Mucoromycota</taxon>
        <taxon>Glomeromycotina</taxon>
        <taxon>Glomeromycetes</taxon>
        <taxon>Glomerales</taxon>
        <taxon>Glomeraceae</taxon>
        <taxon>Funneliformis</taxon>
    </lineage>
</organism>
<evidence type="ECO:0000313" key="2">
    <source>
        <dbReference type="Proteomes" id="UP001153678"/>
    </source>
</evidence>
<protein>
    <submittedName>
        <fullName evidence="1">9525_t:CDS:1</fullName>
    </submittedName>
</protein>
<name>A0A9W4T599_9GLOM</name>
<dbReference type="AlphaFoldDB" id="A0A9W4T599"/>